<accession>A0A2T0S7C0</accession>
<evidence type="ECO:0000313" key="4">
    <source>
        <dbReference type="Proteomes" id="UP000239209"/>
    </source>
</evidence>
<dbReference type="SUPFAM" id="SSF52317">
    <property type="entry name" value="Class I glutamine amidotransferase-like"/>
    <property type="match status" value="1"/>
</dbReference>
<dbReference type="Pfam" id="PF00652">
    <property type="entry name" value="Ricin_B_lectin"/>
    <property type="match status" value="1"/>
</dbReference>
<dbReference type="AlphaFoldDB" id="A0A2T0S7C0"/>
<comment type="caution">
    <text evidence="3">The sequence shown here is derived from an EMBL/GenBank/DDBJ whole genome shotgun (WGS) entry which is preliminary data.</text>
</comment>
<proteinExistence type="predicted"/>
<feature type="chain" id="PRO_5015529985" evidence="1">
    <location>
        <begin position="31"/>
        <end position="454"/>
    </location>
</feature>
<dbReference type="InterPro" id="IPR000772">
    <property type="entry name" value="Ricin_B_lectin"/>
</dbReference>
<sequence>MVRSSLRRALITAMGLLTAATTLATPQAHAAPATAAPAHAAPATAAPAHAAPATAAPAAAAPFKVLAFYNGTWDAAHIDFDKEARDWFPRAGAQYGFTWEATTDWSRLSASGLSAYKVIMFLDDGPPADRRAAFQQYVQNGGAWLGFHVSAFTTDANSWSWYYNTFLGSGNFQTNTWGPTAETLRIEDRDHPSTAGLPTTITSSVSEWYSWSRDLRQNPDIDVLASIDASSFPVGSDPNQQWRSGYYPLLWTNRNYKMLYANFGHNGMNYETNTRTSSTFASAQQNQWLINGLLWLGGSTGTTPPPADPIDPARWYTLTNRNSGKCVDARAAGTTSGTPIQQYACNTSNAQQYQFATVTGSYVRVNNRGNSAQALDVTNVSAADNAPIQTWAYSGGTNQQWQPVAEGDGYYHLVNRNSGKCLDVPAASTADSVQLVQYACNGTAAQSFRLTAQP</sequence>
<keyword evidence="3" id="KW-0430">Lectin</keyword>
<dbReference type="Pfam" id="PF06283">
    <property type="entry name" value="ThuA"/>
    <property type="match status" value="1"/>
</dbReference>
<dbReference type="SUPFAM" id="SSF50370">
    <property type="entry name" value="Ricin B-like lectins"/>
    <property type="match status" value="1"/>
</dbReference>
<dbReference type="Gene3D" id="2.80.10.50">
    <property type="match status" value="1"/>
</dbReference>
<dbReference type="PANTHER" id="PTHR40469:SF2">
    <property type="entry name" value="GALACTOSE-BINDING DOMAIN-LIKE SUPERFAMILY PROTEIN"/>
    <property type="match status" value="1"/>
</dbReference>
<organism evidence="3 4">
    <name type="scientific">Pseudosporangium ferrugineum</name>
    <dbReference type="NCBI Taxonomy" id="439699"/>
    <lineage>
        <taxon>Bacteria</taxon>
        <taxon>Bacillati</taxon>
        <taxon>Actinomycetota</taxon>
        <taxon>Actinomycetes</taxon>
        <taxon>Micromonosporales</taxon>
        <taxon>Micromonosporaceae</taxon>
        <taxon>Pseudosporangium</taxon>
    </lineage>
</organism>
<feature type="domain" description="Ricin B lectin" evidence="2">
    <location>
        <begin position="314"/>
        <end position="451"/>
    </location>
</feature>
<dbReference type="GO" id="GO:0030246">
    <property type="term" value="F:carbohydrate binding"/>
    <property type="evidence" value="ECO:0007669"/>
    <property type="project" value="UniProtKB-KW"/>
</dbReference>
<evidence type="ECO:0000313" key="3">
    <source>
        <dbReference type="EMBL" id="PRY29312.1"/>
    </source>
</evidence>
<dbReference type="InterPro" id="IPR035992">
    <property type="entry name" value="Ricin_B-like_lectins"/>
</dbReference>
<keyword evidence="1" id="KW-0732">Signal</keyword>
<dbReference type="EMBL" id="PVZG01000006">
    <property type="protein sequence ID" value="PRY29312.1"/>
    <property type="molecule type" value="Genomic_DNA"/>
</dbReference>
<dbReference type="Proteomes" id="UP000239209">
    <property type="component" value="Unassembled WGS sequence"/>
</dbReference>
<keyword evidence="4" id="KW-1185">Reference proteome</keyword>
<dbReference type="PANTHER" id="PTHR40469">
    <property type="entry name" value="SECRETED GLYCOSYL HYDROLASE"/>
    <property type="match status" value="1"/>
</dbReference>
<dbReference type="Gene3D" id="3.40.50.880">
    <property type="match status" value="1"/>
</dbReference>
<dbReference type="PROSITE" id="PS51318">
    <property type="entry name" value="TAT"/>
    <property type="match status" value="1"/>
</dbReference>
<dbReference type="InterPro" id="IPR006311">
    <property type="entry name" value="TAT_signal"/>
</dbReference>
<name>A0A2T0S7C0_9ACTN</name>
<protein>
    <submittedName>
        <fullName evidence="3">Ricin-type beta-trefoil lectin protein</fullName>
    </submittedName>
</protein>
<dbReference type="RefSeq" id="WP_245908224.1">
    <property type="nucleotide sequence ID" value="NZ_PVZG01000006.1"/>
</dbReference>
<reference evidence="3 4" key="1">
    <citation type="submission" date="2018-03" db="EMBL/GenBank/DDBJ databases">
        <title>Genomic Encyclopedia of Archaeal and Bacterial Type Strains, Phase II (KMG-II): from individual species to whole genera.</title>
        <authorList>
            <person name="Goeker M."/>
        </authorList>
    </citation>
    <scope>NUCLEOTIDE SEQUENCE [LARGE SCALE GENOMIC DNA]</scope>
    <source>
        <strain evidence="3 4">DSM 45348</strain>
    </source>
</reference>
<gene>
    <name evidence="3" type="ORF">CLV70_10629</name>
</gene>
<evidence type="ECO:0000259" key="2">
    <source>
        <dbReference type="SMART" id="SM00458"/>
    </source>
</evidence>
<feature type="signal peptide" evidence="1">
    <location>
        <begin position="1"/>
        <end position="30"/>
    </location>
</feature>
<dbReference type="InterPro" id="IPR029010">
    <property type="entry name" value="ThuA-like"/>
</dbReference>
<evidence type="ECO:0000256" key="1">
    <source>
        <dbReference type="SAM" id="SignalP"/>
    </source>
</evidence>
<dbReference type="CDD" id="cd00161">
    <property type="entry name" value="beta-trefoil_Ricin-like"/>
    <property type="match status" value="1"/>
</dbReference>
<dbReference type="PROSITE" id="PS50231">
    <property type="entry name" value="RICIN_B_LECTIN"/>
    <property type="match status" value="1"/>
</dbReference>
<dbReference type="SMART" id="SM00458">
    <property type="entry name" value="RICIN"/>
    <property type="match status" value="1"/>
</dbReference>
<dbReference type="InterPro" id="IPR029062">
    <property type="entry name" value="Class_I_gatase-like"/>
</dbReference>